<name>A0A432WEX2_9GAMM</name>
<organism evidence="2 3">
    <name type="scientific">Aliidiomarina soli</name>
    <dbReference type="NCBI Taxonomy" id="1928574"/>
    <lineage>
        <taxon>Bacteria</taxon>
        <taxon>Pseudomonadati</taxon>
        <taxon>Pseudomonadota</taxon>
        <taxon>Gammaproteobacteria</taxon>
        <taxon>Alteromonadales</taxon>
        <taxon>Idiomarinaceae</taxon>
        <taxon>Aliidiomarina</taxon>
    </lineage>
</organism>
<dbReference type="Gene3D" id="3.30.450.40">
    <property type="match status" value="1"/>
</dbReference>
<feature type="coiled-coil region" evidence="1">
    <location>
        <begin position="52"/>
        <end position="79"/>
    </location>
</feature>
<dbReference type="InterPro" id="IPR029016">
    <property type="entry name" value="GAF-like_dom_sf"/>
</dbReference>
<dbReference type="EMBL" id="PIPO01000004">
    <property type="protein sequence ID" value="RUO32333.1"/>
    <property type="molecule type" value="Genomic_DNA"/>
</dbReference>
<accession>A0A432WEX2</accession>
<reference evidence="2 3" key="1">
    <citation type="journal article" date="2011" name="Front. Microbiol.">
        <title>Genomic signatures of strain selection and enhancement in Bacillus atrophaeus var. globigii, a historical biowarfare simulant.</title>
        <authorList>
            <person name="Gibbons H.S."/>
            <person name="Broomall S.M."/>
            <person name="McNew L.A."/>
            <person name="Daligault H."/>
            <person name="Chapman C."/>
            <person name="Bruce D."/>
            <person name="Karavis M."/>
            <person name="Krepps M."/>
            <person name="McGregor P.A."/>
            <person name="Hong C."/>
            <person name="Park K.H."/>
            <person name="Akmal A."/>
            <person name="Feldman A."/>
            <person name="Lin J.S."/>
            <person name="Chang W.E."/>
            <person name="Higgs B.W."/>
            <person name="Demirev P."/>
            <person name="Lindquist J."/>
            <person name="Liem A."/>
            <person name="Fochler E."/>
            <person name="Read T.D."/>
            <person name="Tapia R."/>
            <person name="Johnson S."/>
            <person name="Bishop-Lilly K.A."/>
            <person name="Detter C."/>
            <person name="Han C."/>
            <person name="Sozhamannan S."/>
            <person name="Rosenzweig C.N."/>
            <person name="Skowronski E.W."/>
        </authorList>
    </citation>
    <scope>NUCLEOTIDE SEQUENCE [LARGE SCALE GENOMIC DNA]</scope>
    <source>
        <strain evidence="2 3">Y4G10-17</strain>
    </source>
</reference>
<comment type="caution">
    <text evidence="2">The sequence shown here is derived from an EMBL/GenBank/DDBJ whole genome shotgun (WGS) entry which is preliminary data.</text>
</comment>
<dbReference type="PANTHER" id="PTHR38765">
    <property type="entry name" value="DUF484 DOMAIN-CONTAINING PROTEIN"/>
    <property type="match status" value="1"/>
</dbReference>
<evidence type="ECO:0000256" key="1">
    <source>
        <dbReference type="SAM" id="Coils"/>
    </source>
</evidence>
<dbReference type="PANTHER" id="PTHR38765:SF1">
    <property type="entry name" value="DUF484 DOMAIN-CONTAINING PROTEIN"/>
    <property type="match status" value="1"/>
</dbReference>
<evidence type="ECO:0000313" key="3">
    <source>
        <dbReference type="Proteomes" id="UP000287823"/>
    </source>
</evidence>
<dbReference type="Pfam" id="PF04340">
    <property type="entry name" value="DUF484"/>
    <property type="match status" value="1"/>
</dbReference>
<evidence type="ECO:0000313" key="2">
    <source>
        <dbReference type="EMBL" id="RUO32333.1"/>
    </source>
</evidence>
<sequence length="232" mass="26649">MMSKAEMLVSESELRLDDQAIAEYLKENPEFFARNPELIASMKLPHEQQGTVSLIERQQRLLRDQIELLQEEITDLMSNARRNEHIFRGYSALYTRLLRCQSLTEVSAALHDTFINELSLPELTLKFFIDDHRVPDRYRFSADTHKQLLSKRFVDEPVYFGRLTQDELNLLFPGKPVQSVALMLLGRDPKVGLLALGSHDPSHFEPNMDYLLISQLQALLSVVLPGLVTTPE</sequence>
<gene>
    <name evidence="2" type="ORF">CWE14_09275</name>
</gene>
<dbReference type="InterPro" id="IPR007435">
    <property type="entry name" value="DUF484"/>
</dbReference>
<keyword evidence="1" id="KW-0175">Coiled coil</keyword>
<dbReference type="AlphaFoldDB" id="A0A432WEX2"/>
<dbReference type="Proteomes" id="UP000287823">
    <property type="component" value="Unassembled WGS sequence"/>
</dbReference>
<proteinExistence type="predicted"/>
<keyword evidence="3" id="KW-1185">Reference proteome</keyword>
<protein>
    <submittedName>
        <fullName evidence="2">DUF484 domain-containing protein</fullName>
    </submittedName>
</protein>